<name>A0AAE1DPV3_9GAST</name>
<reference evidence="1" key="1">
    <citation type="journal article" date="2023" name="G3 (Bethesda)">
        <title>A reference genome for the long-term kleptoplast-retaining sea slug Elysia crispata morphotype clarki.</title>
        <authorList>
            <person name="Eastman K.E."/>
            <person name="Pendleton A.L."/>
            <person name="Shaikh M.A."/>
            <person name="Suttiyut T."/>
            <person name="Ogas R."/>
            <person name="Tomko P."/>
            <person name="Gavelis G."/>
            <person name="Widhalm J.R."/>
            <person name="Wisecaver J.H."/>
        </authorList>
    </citation>
    <scope>NUCLEOTIDE SEQUENCE</scope>
    <source>
        <strain evidence="1">ECLA1</strain>
    </source>
</reference>
<evidence type="ECO:0000313" key="2">
    <source>
        <dbReference type="Proteomes" id="UP001283361"/>
    </source>
</evidence>
<comment type="caution">
    <text evidence="1">The sequence shown here is derived from an EMBL/GenBank/DDBJ whole genome shotgun (WGS) entry which is preliminary data.</text>
</comment>
<gene>
    <name evidence="1" type="ORF">RRG08_038102</name>
</gene>
<accession>A0AAE1DPV3</accession>
<dbReference type="AlphaFoldDB" id="A0AAE1DPV3"/>
<proteinExistence type="predicted"/>
<dbReference type="EMBL" id="JAWDGP010003058">
    <property type="protein sequence ID" value="KAK3777855.1"/>
    <property type="molecule type" value="Genomic_DNA"/>
</dbReference>
<protein>
    <submittedName>
        <fullName evidence="1">Uncharacterized protein</fullName>
    </submittedName>
</protein>
<sequence>MDLNFALISYLEMEMSWDQGARVSGTPKQPNVRNRHVTSLRISPHATSREWYTVSLSRAAGVSLSSK</sequence>
<dbReference type="Proteomes" id="UP001283361">
    <property type="component" value="Unassembled WGS sequence"/>
</dbReference>
<organism evidence="1 2">
    <name type="scientific">Elysia crispata</name>
    <name type="common">lettuce slug</name>
    <dbReference type="NCBI Taxonomy" id="231223"/>
    <lineage>
        <taxon>Eukaryota</taxon>
        <taxon>Metazoa</taxon>
        <taxon>Spiralia</taxon>
        <taxon>Lophotrochozoa</taxon>
        <taxon>Mollusca</taxon>
        <taxon>Gastropoda</taxon>
        <taxon>Heterobranchia</taxon>
        <taxon>Euthyneura</taxon>
        <taxon>Panpulmonata</taxon>
        <taxon>Sacoglossa</taxon>
        <taxon>Placobranchoidea</taxon>
        <taxon>Plakobranchidae</taxon>
        <taxon>Elysia</taxon>
    </lineage>
</organism>
<keyword evidence="2" id="KW-1185">Reference proteome</keyword>
<evidence type="ECO:0000313" key="1">
    <source>
        <dbReference type="EMBL" id="KAK3777855.1"/>
    </source>
</evidence>